<keyword evidence="1" id="KW-0862">Zinc</keyword>
<dbReference type="Gene3D" id="1.10.220.150">
    <property type="entry name" value="Arf GTPase activating protein"/>
    <property type="match status" value="1"/>
</dbReference>
<evidence type="ECO:0000259" key="3">
    <source>
        <dbReference type="PROSITE" id="PS50115"/>
    </source>
</evidence>
<evidence type="ECO:0000256" key="1">
    <source>
        <dbReference type="PROSITE-ProRule" id="PRU00288"/>
    </source>
</evidence>
<gene>
    <name evidence="4" type="ORF">VitviT2T_019537</name>
</gene>
<evidence type="ECO:0000313" key="4">
    <source>
        <dbReference type="EMBL" id="WKA01249.1"/>
    </source>
</evidence>
<protein>
    <recommendedName>
        <fullName evidence="3">Arf-GAP domain-containing protein</fullName>
    </recommendedName>
</protein>
<evidence type="ECO:0000313" key="5">
    <source>
        <dbReference type="Proteomes" id="UP001227230"/>
    </source>
</evidence>
<keyword evidence="1" id="KW-0479">Metal-binding</keyword>
<sequence>MSSSSSSLAASASRRLRHLQSLSSNKTCVDCHQKNPQWASVSYGIFMCLDCSGKHRGLGVHLSFVRSVTMDSWPDSHLKKMEANSGGNDALNAFLSARGIPKDTDIPLKYNTNAAALYREKVQAIAENRRWTEPPVVKESVIKPRSVNSSSEMKVDGVRRNHSVADFRTSGGTNGPSRTWSASDIHEKVQASMDGKAEFFERKVSQNATRPEGLPPSQGGKYVGFGSTGTRPISRSSSQSDVISDAVSAVSQGFGLVSMVASSAVQSAANAVQASTKELTSKVRDAGYDEKVSVVASKTTELGQRTWGIVKDVMALATLKVEEYTGDGVESKSGQENNDSFGQSPGESKWNSDNANAGEDPKGSQWNWNDGNFGQYHAESKWNSNNANAGDCPTQNKWNGSPHKGWDDWGPDSPVAAKPNKSKSEEVWVGWD</sequence>
<name>A0ABY9D0V1_VITVI</name>
<dbReference type="Proteomes" id="UP001227230">
    <property type="component" value="Chromosome 13"/>
</dbReference>
<dbReference type="SMART" id="SM00105">
    <property type="entry name" value="ArfGap"/>
    <property type="match status" value="1"/>
</dbReference>
<dbReference type="CDD" id="cd08830">
    <property type="entry name" value="ArfGap_ArfGap1"/>
    <property type="match status" value="1"/>
</dbReference>
<dbReference type="SUPFAM" id="SSF57863">
    <property type="entry name" value="ArfGap/RecO-like zinc finger"/>
    <property type="match status" value="1"/>
</dbReference>
<dbReference type="PROSITE" id="PS50115">
    <property type="entry name" value="ARFGAP"/>
    <property type="match status" value="1"/>
</dbReference>
<feature type="compositionally biased region" description="Polar residues" evidence="2">
    <location>
        <begin position="332"/>
        <end position="355"/>
    </location>
</feature>
<proteinExistence type="predicted"/>
<feature type="region of interest" description="Disordered" evidence="2">
    <location>
        <begin position="327"/>
        <end position="432"/>
    </location>
</feature>
<dbReference type="EMBL" id="CP126660">
    <property type="protein sequence ID" value="WKA01249.1"/>
    <property type="molecule type" value="Genomic_DNA"/>
</dbReference>
<dbReference type="InterPro" id="IPR044519">
    <property type="entry name" value="ARF_GAP_AGD6/7"/>
</dbReference>
<organism evidence="4 5">
    <name type="scientific">Vitis vinifera</name>
    <name type="common">Grape</name>
    <dbReference type="NCBI Taxonomy" id="29760"/>
    <lineage>
        <taxon>Eukaryota</taxon>
        <taxon>Viridiplantae</taxon>
        <taxon>Streptophyta</taxon>
        <taxon>Embryophyta</taxon>
        <taxon>Tracheophyta</taxon>
        <taxon>Spermatophyta</taxon>
        <taxon>Magnoliopsida</taxon>
        <taxon>eudicotyledons</taxon>
        <taxon>Gunneridae</taxon>
        <taxon>Pentapetalae</taxon>
        <taxon>rosids</taxon>
        <taxon>Vitales</taxon>
        <taxon>Vitaceae</taxon>
        <taxon>Viteae</taxon>
        <taxon>Vitis</taxon>
    </lineage>
</organism>
<dbReference type="InterPro" id="IPR037278">
    <property type="entry name" value="ARFGAP/RecO"/>
</dbReference>
<accession>A0ABY9D0V1</accession>
<keyword evidence="1" id="KW-0863">Zinc-finger</keyword>
<evidence type="ECO:0000256" key="2">
    <source>
        <dbReference type="SAM" id="MobiDB-lite"/>
    </source>
</evidence>
<feature type="compositionally biased region" description="Polar residues" evidence="2">
    <location>
        <begin position="381"/>
        <end position="399"/>
    </location>
</feature>
<dbReference type="PANTHER" id="PTHR47021">
    <property type="entry name" value="ADP-RIBOSYLATION FACTOR GTPASE-ACTIVATING PROTEIN AGD6-RELATED"/>
    <property type="match status" value="1"/>
</dbReference>
<reference evidence="4 5" key="1">
    <citation type="journal article" date="2023" name="Hortic Res">
        <title>The complete reference genome for grapevine (Vitis vinifera L.) genetics and breeding.</title>
        <authorList>
            <person name="Shi X."/>
            <person name="Cao S."/>
            <person name="Wang X."/>
            <person name="Huang S."/>
            <person name="Wang Y."/>
            <person name="Liu Z."/>
            <person name="Liu W."/>
            <person name="Leng X."/>
            <person name="Peng Y."/>
            <person name="Wang N."/>
            <person name="Wang Y."/>
            <person name="Ma Z."/>
            <person name="Xu X."/>
            <person name="Zhang F."/>
            <person name="Xue H."/>
            <person name="Zhong H."/>
            <person name="Wang Y."/>
            <person name="Zhang K."/>
            <person name="Velt A."/>
            <person name="Avia K."/>
            <person name="Holtgrawe D."/>
            <person name="Grimplet J."/>
            <person name="Matus J.T."/>
            <person name="Ware D."/>
            <person name="Wu X."/>
            <person name="Wang H."/>
            <person name="Liu C."/>
            <person name="Fang Y."/>
            <person name="Rustenholz C."/>
            <person name="Cheng Z."/>
            <person name="Xiao H."/>
            <person name="Zhou Y."/>
        </authorList>
    </citation>
    <scope>NUCLEOTIDE SEQUENCE [LARGE SCALE GENOMIC DNA]</scope>
    <source>
        <strain evidence="5">cv. Pinot noir / PN40024</strain>
        <tissue evidence="4">Leaf</tissue>
    </source>
</reference>
<dbReference type="PRINTS" id="PR00405">
    <property type="entry name" value="REVINTRACTNG"/>
</dbReference>
<dbReference type="InterPro" id="IPR001164">
    <property type="entry name" value="ArfGAP_dom"/>
</dbReference>
<dbReference type="InterPro" id="IPR038508">
    <property type="entry name" value="ArfGAP_dom_sf"/>
</dbReference>
<keyword evidence="5" id="KW-1185">Reference proteome</keyword>
<feature type="domain" description="Arf-GAP" evidence="3">
    <location>
        <begin position="13"/>
        <end position="131"/>
    </location>
</feature>
<dbReference type="PANTHER" id="PTHR47021:SF7">
    <property type="entry name" value="ADP-RIBOSYLATION FACTOR GTPASE-ACTIVATING PROTEIN AGD6-RELATED"/>
    <property type="match status" value="1"/>
</dbReference>
<dbReference type="Pfam" id="PF01412">
    <property type="entry name" value="ArfGap"/>
    <property type="match status" value="1"/>
</dbReference>